<proteinExistence type="predicted"/>
<evidence type="ECO:0000313" key="2">
    <source>
        <dbReference type="Proteomes" id="UP000291600"/>
    </source>
</evidence>
<dbReference type="AlphaFoldDB" id="A0ABD7Q9B9"/>
<evidence type="ECO:0000313" key="1">
    <source>
        <dbReference type="EMBL" id="TBL69351.1"/>
    </source>
</evidence>
<dbReference type="Gene3D" id="2.40.10.10">
    <property type="entry name" value="Trypsin-like serine proteases"/>
    <property type="match status" value="2"/>
</dbReference>
<dbReference type="SUPFAM" id="SSF50494">
    <property type="entry name" value="Trypsin-like serine proteases"/>
    <property type="match status" value="1"/>
</dbReference>
<name>A0ABD7Q9B9_HAFAL</name>
<accession>A0ABD7Q9B9</accession>
<dbReference type="RefSeq" id="WP_130970525.1">
    <property type="nucleotide sequence ID" value="NZ_SITJ01000053.1"/>
</dbReference>
<dbReference type="PANTHER" id="PTHR36234">
    <property type="entry name" value="LYSYL ENDOPEPTIDASE"/>
    <property type="match status" value="1"/>
</dbReference>
<sequence length="640" mass="71584">MKKMSALYKKDILPRKMKISENTIHVESQLIECKEFESIQFHFSKISLPNEAYIEIITINTNEVHLYGKNDLRFFNGVYSLTTKIMNSNSIRINIIYPYSSMPSSSDEVFLSHISGFLVSNDQFTKDVVGGKDERVPTICFKSSENDYPYVAGLATAKVYNRVGSGTAWLYGEGNYLLTNEHVIGSEEDLSVVEFNYMADECIDAGVSHNRLQIKCGYFIFKGSVDYVVFSLDKFEYENAKILDIFGGLSIEENQMVIDENIFIPQHSGGYPQVVSYKKHDAQCKLLNASKDAYVYNCDTGDGASGSPVISDRLQKVVGIHKAKYDIDANQGIPSSFILDEINEHISDVNNKSISGSGQLLVENIAFTAADFNKEVVSFNGNTVLEELSGSMEHNENYTNMIVQSQNISNGVVTDAMYRVSQVINGISYNLEDHVFAQEKKQLLVSYYGTDNPKADIGSAYSAWIGLKIKDSITKKLTNNILLPITNQFHLYDPFTSPFDESTAKILNLKISGDLHSRTSLVHVLPTFSAFIAAYPGQGPIEVLLTQSGYSKISVPIRNSDGEIVTINLRGYRSENGSLWTMNSATLGSENTETEFFIEYNTEDNKTRTLTEYEGIFPIYIKSIFGDLYSPNILLKINHS</sequence>
<comment type="caution">
    <text evidence="1">The sequence shown here is derived from an EMBL/GenBank/DDBJ whole genome shotgun (WGS) entry which is preliminary data.</text>
</comment>
<dbReference type="InterPro" id="IPR043504">
    <property type="entry name" value="Peptidase_S1_PA_chymotrypsin"/>
</dbReference>
<keyword evidence="1" id="KW-0645">Protease</keyword>
<dbReference type="EMBL" id="SITJ01000053">
    <property type="protein sequence ID" value="TBL69351.1"/>
    <property type="molecule type" value="Genomic_DNA"/>
</dbReference>
<dbReference type="GO" id="GO:0006508">
    <property type="term" value="P:proteolysis"/>
    <property type="evidence" value="ECO:0007669"/>
    <property type="project" value="UniProtKB-KW"/>
</dbReference>
<protein>
    <submittedName>
        <fullName evidence="1">Serine protease</fullName>
    </submittedName>
</protein>
<dbReference type="InterPro" id="IPR009003">
    <property type="entry name" value="Peptidase_S1_PA"/>
</dbReference>
<reference evidence="1 2" key="1">
    <citation type="submission" date="2019-02" db="EMBL/GenBank/DDBJ databases">
        <title>Comparative genomic analysis of the Hafnia genus genomes.</title>
        <authorList>
            <person name="Zhiqiu Y."/>
            <person name="Chao Y."/>
            <person name="Yuhui D."/>
            <person name="Di H."/>
            <person name="Bin L."/>
        </authorList>
    </citation>
    <scope>NUCLEOTIDE SEQUENCE [LARGE SCALE GENOMIC DNA]</scope>
    <source>
        <strain evidence="1 2">PCM_1210</strain>
    </source>
</reference>
<keyword evidence="1" id="KW-0378">Hydrolase</keyword>
<gene>
    <name evidence="1" type="ORF">EYY96_04985</name>
</gene>
<dbReference type="Proteomes" id="UP000291600">
    <property type="component" value="Unassembled WGS sequence"/>
</dbReference>
<organism evidence="1 2">
    <name type="scientific">Hafnia alvei</name>
    <dbReference type="NCBI Taxonomy" id="569"/>
    <lineage>
        <taxon>Bacteria</taxon>
        <taxon>Pseudomonadati</taxon>
        <taxon>Pseudomonadota</taxon>
        <taxon>Gammaproteobacteria</taxon>
        <taxon>Enterobacterales</taxon>
        <taxon>Hafniaceae</taxon>
        <taxon>Hafnia</taxon>
    </lineage>
</organism>
<dbReference type="Pfam" id="PF13365">
    <property type="entry name" value="Trypsin_2"/>
    <property type="match status" value="1"/>
</dbReference>
<dbReference type="GO" id="GO:0008233">
    <property type="term" value="F:peptidase activity"/>
    <property type="evidence" value="ECO:0007669"/>
    <property type="project" value="UniProtKB-KW"/>
</dbReference>
<dbReference type="PANTHER" id="PTHR36234:SF5">
    <property type="entry name" value="LYSYL ENDOPEPTIDASE"/>
    <property type="match status" value="1"/>
</dbReference>